<dbReference type="PANTHER" id="PTHR41747">
    <property type="entry name" value="CHROMOSOME UNDETERMINED SCAFFOLD_128, WHOLE GENOME SHOTGUN SEQUENCE"/>
    <property type="match status" value="1"/>
</dbReference>
<dbReference type="PANTHER" id="PTHR41747:SF1">
    <property type="entry name" value="CHROMOSOME UNDETERMINED SCAFFOLD_128, WHOLE GENOME SHOTGUN SEQUENCE"/>
    <property type="match status" value="1"/>
</dbReference>
<dbReference type="EMBL" id="HBFQ01000803">
    <property type="protein sequence ID" value="CAD8826185.1"/>
    <property type="molecule type" value="Transcribed_RNA"/>
</dbReference>
<reference evidence="2" key="1">
    <citation type="submission" date="2021-01" db="EMBL/GenBank/DDBJ databases">
        <authorList>
            <person name="Corre E."/>
            <person name="Pelletier E."/>
            <person name="Niang G."/>
            <person name="Scheremetjew M."/>
            <person name="Finn R."/>
            <person name="Kale V."/>
            <person name="Holt S."/>
            <person name="Cochrane G."/>
            <person name="Meng A."/>
            <person name="Brown T."/>
            <person name="Cohen L."/>
        </authorList>
    </citation>
    <scope>NUCLEOTIDE SEQUENCE</scope>
</reference>
<sequence>MDGSPDGVSYAIPPVAGIGNFKGVMLCNRPEASGLFSTTAPPFRSAIAATHGEQLGLNPCRKLEGDVKIRGPSAALRKHVKWLRQLQRQIEMEQMHMDTAEEEESHRRERVKAHAERQREGVRRLKEERLGLTQAGAALPKGKQDRAHKPLWAMTEAEKEDFEDEEAEGLINFAENLDFDEFMDDLEYREGLTAVKDKAGKIQREQDAFKDALLRDLDKSEDGSAAGSPRSSQLELKSVSGTSDRSERHGSETKSCPDGPKWDSSSVDSGRRTDTSMKDAADRVLGSAPHMRAVHSKESVQRIIEKAREKGDLIGAMQRDVLSLPVIVESADVQNRSNKRVDPSQLPYLYRSPCI</sequence>
<feature type="region of interest" description="Disordered" evidence="1">
    <location>
        <begin position="99"/>
        <end position="121"/>
    </location>
</feature>
<organism evidence="2">
    <name type="scientific">Noctiluca scintillans</name>
    <name type="common">Sea sparkle</name>
    <name type="synonym">Red tide dinoflagellate</name>
    <dbReference type="NCBI Taxonomy" id="2966"/>
    <lineage>
        <taxon>Eukaryota</taxon>
        <taxon>Sar</taxon>
        <taxon>Alveolata</taxon>
        <taxon>Dinophyceae</taxon>
        <taxon>Noctilucales</taxon>
        <taxon>Noctilucaceae</taxon>
        <taxon>Noctiluca</taxon>
    </lineage>
</organism>
<evidence type="ECO:0000256" key="1">
    <source>
        <dbReference type="SAM" id="MobiDB-lite"/>
    </source>
</evidence>
<feature type="compositionally biased region" description="Polar residues" evidence="1">
    <location>
        <begin position="229"/>
        <end position="243"/>
    </location>
</feature>
<accession>A0A7S0ZM41</accession>
<dbReference type="AlphaFoldDB" id="A0A7S0ZM41"/>
<name>A0A7S0ZM41_NOCSC</name>
<evidence type="ECO:0000313" key="2">
    <source>
        <dbReference type="EMBL" id="CAD8826185.1"/>
    </source>
</evidence>
<proteinExistence type="predicted"/>
<feature type="region of interest" description="Disordered" evidence="1">
    <location>
        <begin position="220"/>
        <end position="277"/>
    </location>
</feature>
<protein>
    <submittedName>
        <fullName evidence="2">Uncharacterized protein</fullName>
    </submittedName>
</protein>
<gene>
    <name evidence="2" type="ORF">NSCI0253_LOCUS531</name>
</gene>